<organism evidence="3 4">
    <name type="scientific">Corallococcus aberystwythensis</name>
    <dbReference type="NCBI Taxonomy" id="2316722"/>
    <lineage>
        <taxon>Bacteria</taxon>
        <taxon>Pseudomonadati</taxon>
        <taxon>Myxococcota</taxon>
        <taxon>Myxococcia</taxon>
        <taxon>Myxococcales</taxon>
        <taxon>Cystobacterineae</taxon>
        <taxon>Myxococcaceae</taxon>
        <taxon>Corallococcus</taxon>
    </lineage>
</organism>
<dbReference type="Pfam" id="PF12770">
    <property type="entry name" value="CHAT"/>
    <property type="match status" value="1"/>
</dbReference>
<dbReference type="NCBIfam" id="NF033611">
    <property type="entry name" value="SAVED"/>
    <property type="match status" value="1"/>
</dbReference>
<dbReference type="Proteomes" id="UP000267003">
    <property type="component" value="Unassembled WGS sequence"/>
</dbReference>
<dbReference type="InterPro" id="IPR040836">
    <property type="entry name" value="SAVED"/>
</dbReference>
<evidence type="ECO:0000259" key="2">
    <source>
        <dbReference type="Pfam" id="PF18145"/>
    </source>
</evidence>
<dbReference type="EMBL" id="RAWK01000022">
    <property type="protein sequence ID" value="RKH72579.1"/>
    <property type="molecule type" value="Genomic_DNA"/>
</dbReference>
<evidence type="ECO:0000259" key="1">
    <source>
        <dbReference type="Pfam" id="PF12770"/>
    </source>
</evidence>
<sequence>MQAAPPSRLIGGCCTTTFRASCYLATRRSGFHCVNKAGGNKGHLTAFVVPEVTHSQEDAMPPKPFPVEIKLEFTGSSRKEFDWKSRTYSAKRSRGPKATVSIPWFKLRTDLKALARNEAGEAHSERISKVLSESLRPADWALVESQIKDALHQGRPVHLTVCAADADELYFLPWELLTIGNGPPFAETDDCVLQYEYDCEPRNEPEPRPQGRILFAWSSAGGWVPHEEQLSALKEVCAAARFDFDPENDVLANATKQQLAERIRQSSRPFTALHLLSHGKELVGGTYGLELNAFEPTEGAETVDARRLGTLLFAKANSLRLITLSACQSGDSGSPAHPMRSIAQMLHTNGAPAVIASRFPLSCPGSLELTHTLYTRLLVDGVNLGAALSTARRRLRETGCYRDSRSLQLYARGGDEPALYPFNPPPVRPSGAAAREELVRVCHEALSRTSVEPLEEDAPELFARRNVRPGIVLIDQHEAIGERRWEHLEQEVRRLAAPAGLLRSTFNERGTAILYYGFPYVPLALFAGYLANTRLVHVLEYDRGRQRFTWSTQPPVIHPQLEVTCDFRESGSAARVRISVSNEVNGDVCAEVLPESEVRLDLHLKLTLPQKGIVQSEAQVVEYAKDIREAIEKNIGGRNEFTSVHVFAAVPVSIAFHIGRALASTGLPECYSYNFDGRDTPRYKWRLGLKAAKEGHPSVTLFNPSSQESEVGHG</sequence>
<feature type="domain" description="SMODS-associated and fused to various effectors" evidence="2">
    <location>
        <begin position="509"/>
        <end position="687"/>
    </location>
</feature>
<evidence type="ECO:0000313" key="4">
    <source>
        <dbReference type="Proteomes" id="UP000267003"/>
    </source>
</evidence>
<dbReference type="Pfam" id="PF18145">
    <property type="entry name" value="SAVED"/>
    <property type="match status" value="1"/>
</dbReference>
<keyword evidence="4" id="KW-1185">Reference proteome</keyword>
<comment type="caution">
    <text evidence="3">The sequence shown here is derived from an EMBL/GenBank/DDBJ whole genome shotgun (WGS) entry which is preliminary data.</text>
</comment>
<gene>
    <name evidence="3" type="ORF">D7W81_05695</name>
</gene>
<evidence type="ECO:0000313" key="3">
    <source>
        <dbReference type="EMBL" id="RKH72579.1"/>
    </source>
</evidence>
<protein>
    <submittedName>
        <fullName evidence="3">SAVED domain-containing protein</fullName>
    </submittedName>
</protein>
<feature type="domain" description="CHAT" evidence="1">
    <location>
        <begin position="142"/>
        <end position="401"/>
    </location>
</feature>
<dbReference type="AlphaFoldDB" id="A0A3A8QUY7"/>
<accession>A0A3A8QUY7</accession>
<reference evidence="4" key="1">
    <citation type="submission" date="2018-09" db="EMBL/GenBank/DDBJ databases">
        <authorList>
            <person name="Livingstone P.G."/>
            <person name="Whitworth D.E."/>
        </authorList>
    </citation>
    <scope>NUCLEOTIDE SEQUENCE [LARGE SCALE GENOMIC DNA]</scope>
    <source>
        <strain evidence="4">AB050A</strain>
    </source>
</reference>
<name>A0A3A8QUY7_9BACT</name>
<dbReference type="InterPro" id="IPR024983">
    <property type="entry name" value="CHAT_dom"/>
</dbReference>
<proteinExistence type="predicted"/>